<organism evidence="7 8">
    <name type="scientific">Hericium alpestre</name>
    <dbReference type="NCBI Taxonomy" id="135208"/>
    <lineage>
        <taxon>Eukaryota</taxon>
        <taxon>Fungi</taxon>
        <taxon>Dikarya</taxon>
        <taxon>Basidiomycota</taxon>
        <taxon>Agaricomycotina</taxon>
        <taxon>Agaricomycetes</taxon>
        <taxon>Russulales</taxon>
        <taxon>Hericiaceae</taxon>
        <taxon>Hericium</taxon>
    </lineage>
</organism>
<dbReference type="STRING" id="135208.A0A4Z0A9L9"/>
<dbReference type="Proteomes" id="UP000298061">
    <property type="component" value="Unassembled WGS sequence"/>
</dbReference>
<feature type="transmembrane region" description="Helical" evidence="5">
    <location>
        <begin position="488"/>
        <end position="517"/>
    </location>
</feature>
<keyword evidence="8" id="KW-1185">Reference proteome</keyword>
<keyword evidence="3 5" id="KW-1133">Transmembrane helix</keyword>
<feature type="transmembrane region" description="Helical" evidence="5">
    <location>
        <begin position="449"/>
        <end position="468"/>
    </location>
</feature>
<feature type="transmembrane region" description="Helical" evidence="5">
    <location>
        <begin position="350"/>
        <end position="369"/>
    </location>
</feature>
<comment type="subcellular location">
    <subcellularLocation>
        <location evidence="1">Membrane</location>
        <topology evidence="1">Multi-pass membrane protein</topology>
    </subcellularLocation>
</comment>
<dbReference type="InterPro" id="IPR011547">
    <property type="entry name" value="SLC26A/SulP_dom"/>
</dbReference>
<evidence type="ECO:0000256" key="3">
    <source>
        <dbReference type="ARBA" id="ARBA00022989"/>
    </source>
</evidence>
<protein>
    <recommendedName>
        <fullName evidence="6">STAS domain-containing protein</fullName>
    </recommendedName>
</protein>
<evidence type="ECO:0000313" key="8">
    <source>
        <dbReference type="Proteomes" id="UP000298061"/>
    </source>
</evidence>
<feature type="transmembrane region" description="Helical" evidence="5">
    <location>
        <begin position="260"/>
        <end position="277"/>
    </location>
</feature>
<dbReference type="Pfam" id="PF01740">
    <property type="entry name" value="STAS"/>
    <property type="match status" value="1"/>
</dbReference>
<reference evidence="7 8" key="1">
    <citation type="submission" date="2019-02" db="EMBL/GenBank/DDBJ databases">
        <title>Genome sequencing of the rare red list fungi Hericium alpestre (H. flagellum).</title>
        <authorList>
            <person name="Buettner E."/>
            <person name="Kellner H."/>
        </authorList>
    </citation>
    <scope>NUCLEOTIDE SEQUENCE [LARGE SCALE GENOMIC DNA]</scope>
    <source>
        <strain evidence="7 8">DSM 108284</strain>
    </source>
</reference>
<evidence type="ECO:0000259" key="6">
    <source>
        <dbReference type="PROSITE" id="PS50801"/>
    </source>
</evidence>
<name>A0A4Z0A9L9_9AGAM</name>
<keyword evidence="2 5" id="KW-0812">Transmembrane</keyword>
<feature type="domain" description="STAS" evidence="6">
    <location>
        <begin position="543"/>
        <end position="688"/>
    </location>
</feature>
<comment type="caution">
    <text evidence="7">The sequence shown here is derived from an EMBL/GenBank/DDBJ whole genome shotgun (WGS) entry which is preliminary data.</text>
</comment>
<dbReference type="GO" id="GO:0016020">
    <property type="term" value="C:membrane"/>
    <property type="evidence" value="ECO:0007669"/>
    <property type="project" value="UniProtKB-SubCell"/>
</dbReference>
<feature type="transmembrane region" description="Helical" evidence="5">
    <location>
        <begin position="297"/>
        <end position="316"/>
    </location>
</feature>
<dbReference type="InterPro" id="IPR001902">
    <property type="entry name" value="SLC26A/SulP_fam"/>
</dbReference>
<dbReference type="CDD" id="cd07042">
    <property type="entry name" value="STAS_SulP_like_sulfate_transporter"/>
    <property type="match status" value="1"/>
</dbReference>
<dbReference type="GO" id="GO:0055085">
    <property type="term" value="P:transmembrane transport"/>
    <property type="evidence" value="ECO:0007669"/>
    <property type="project" value="InterPro"/>
</dbReference>
<sequence>MLTFVLQPVSRRPQHLITDDDDDEQAAVLAVAANVKHTHKCDLRSTTQTMAGWRARSRAQSRWAKVKYYIPSLQWIPNYSFHLLGGDVLAGVTIAAMLIPQSVSYASSLAHLSPVTGLPYSMPSSAPPVSSTSLQKQPFLCLSDKPSLLPFTIRTFSSASSSERDAEQIGMAVASAITVQVGLISFALGFFRLGFIDVVLSRALLRGFITAVACVILIEQLIPMLGLSALEATLHPPPESTLDKVMFLVRAVSQGKVHDPTAIVSFSAVGILIALRYSKNALSSVGKNIGLGWVKRIPEVLVVVIGATIMSANMHFPHHGISVLGSVPIHTNSHFLRFPLQLHHGHWRHLSGTTGTAVLISIIGFLDSIVAAKQNAAKFGYPVSPNRELVALGAANLAGSLVPGTLPAFGSITRSRINGDVGGRTQMASLVCAGIILLATFFLLPWLYFLPKCVLGSIVCLVVFTLLAETPEDVGFYWTMGAWIDLMLMSLTFILTILWSVQVGVIVSLVISLLLVVRRSSRTRMTILGRIPGTDRWKPVNETPEAQEDLPGVLIVRIRDSLDFGLSPRHLAFTCLVFLMMLNSEYGAAQGAPAAIRAVWHRPKPPIGGAAQAAARVIVFHMADVEACDASAVQIFHELLQEYLSRDVRVLITHLRPSVRSSFARGGVVRLLGEDSFFSDVATAIGHIASEGNTPRY</sequence>
<dbReference type="PROSITE" id="PS50801">
    <property type="entry name" value="STAS"/>
    <property type="match status" value="1"/>
</dbReference>
<dbReference type="InterPro" id="IPR002645">
    <property type="entry name" value="STAS_dom"/>
</dbReference>
<accession>A0A4Z0A9L9</accession>
<dbReference type="SUPFAM" id="SSF52091">
    <property type="entry name" value="SpoIIaa-like"/>
    <property type="match status" value="1"/>
</dbReference>
<keyword evidence="4 5" id="KW-0472">Membrane</keyword>
<dbReference type="Pfam" id="PF00916">
    <property type="entry name" value="Sulfate_transp"/>
    <property type="match status" value="1"/>
</dbReference>
<evidence type="ECO:0000256" key="4">
    <source>
        <dbReference type="ARBA" id="ARBA00023136"/>
    </source>
</evidence>
<evidence type="ECO:0000256" key="1">
    <source>
        <dbReference type="ARBA" id="ARBA00004141"/>
    </source>
</evidence>
<gene>
    <name evidence="7" type="ORF">EWM64_g1014</name>
</gene>
<evidence type="ECO:0000313" key="7">
    <source>
        <dbReference type="EMBL" id="TFY83001.1"/>
    </source>
</evidence>
<dbReference type="AlphaFoldDB" id="A0A4Z0A9L9"/>
<evidence type="ECO:0000256" key="2">
    <source>
        <dbReference type="ARBA" id="ARBA00022692"/>
    </source>
</evidence>
<feature type="transmembrane region" description="Helical" evidence="5">
    <location>
        <begin position="203"/>
        <end position="222"/>
    </location>
</feature>
<dbReference type="PANTHER" id="PTHR11814">
    <property type="entry name" value="SULFATE TRANSPORTER"/>
    <property type="match status" value="1"/>
</dbReference>
<feature type="transmembrane region" description="Helical" evidence="5">
    <location>
        <begin position="389"/>
        <end position="406"/>
    </location>
</feature>
<dbReference type="EMBL" id="SFCI01000061">
    <property type="protein sequence ID" value="TFY83001.1"/>
    <property type="molecule type" value="Genomic_DNA"/>
</dbReference>
<feature type="transmembrane region" description="Helical" evidence="5">
    <location>
        <begin position="169"/>
        <end position="191"/>
    </location>
</feature>
<dbReference type="Gene3D" id="3.30.750.24">
    <property type="entry name" value="STAS domain"/>
    <property type="match status" value="1"/>
</dbReference>
<proteinExistence type="predicted"/>
<dbReference type="OrthoDB" id="427213at2759"/>
<feature type="transmembrane region" description="Helical" evidence="5">
    <location>
        <begin position="426"/>
        <end position="444"/>
    </location>
</feature>
<evidence type="ECO:0000256" key="5">
    <source>
        <dbReference type="SAM" id="Phobius"/>
    </source>
</evidence>
<dbReference type="InterPro" id="IPR036513">
    <property type="entry name" value="STAS_dom_sf"/>
</dbReference>